<feature type="compositionally biased region" description="Basic and acidic residues" evidence="1">
    <location>
        <begin position="384"/>
        <end position="395"/>
    </location>
</feature>
<feature type="region of interest" description="Disordered" evidence="1">
    <location>
        <begin position="381"/>
        <end position="412"/>
    </location>
</feature>
<feature type="compositionally biased region" description="Gly residues" evidence="1">
    <location>
        <begin position="401"/>
        <end position="412"/>
    </location>
</feature>
<dbReference type="RefSeq" id="WP_176112551.1">
    <property type="nucleotide sequence ID" value="NZ_JAALDK010000004.1"/>
</dbReference>
<accession>A0A7Y6K9W5</accession>
<protein>
    <submittedName>
        <fullName evidence="2">Uncharacterized protein</fullName>
    </submittedName>
</protein>
<feature type="region of interest" description="Disordered" evidence="1">
    <location>
        <begin position="1"/>
        <end position="41"/>
    </location>
</feature>
<evidence type="ECO:0000256" key="1">
    <source>
        <dbReference type="SAM" id="MobiDB-lite"/>
    </source>
</evidence>
<feature type="compositionally biased region" description="Gly residues" evidence="1">
    <location>
        <begin position="171"/>
        <end position="183"/>
    </location>
</feature>
<organism evidence="2 3">
    <name type="scientific">Paraburkholderia youngii</name>
    <dbReference type="NCBI Taxonomy" id="2782701"/>
    <lineage>
        <taxon>Bacteria</taxon>
        <taxon>Pseudomonadati</taxon>
        <taxon>Pseudomonadota</taxon>
        <taxon>Betaproteobacteria</taxon>
        <taxon>Burkholderiales</taxon>
        <taxon>Burkholderiaceae</taxon>
        <taxon>Paraburkholderia</taxon>
    </lineage>
</organism>
<feature type="compositionally biased region" description="Basic and acidic residues" evidence="1">
    <location>
        <begin position="15"/>
        <end position="26"/>
    </location>
</feature>
<evidence type="ECO:0000313" key="2">
    <source>
        <dbReference type="EMBL" id="NUY06053.1"/>
    </source>
</evidence>
<dbReference type="GeneID" id="301106995"/>
<reference evidence="2 3" key="1">
    <citation type="submission" date="2020-02" db="EMBL/GenBank/DDBJ databases">
        <title>Paraburkholderia simonii sp. nov. and Paraburkholderia youngii sp. nov. Brazilian and Mexican Mimosa-associated rhizobia.</title>
        <authorList>
            <person name="Mavima L."/>
            <person name="Beukes C.W."/>
            <person name="Chan W.Y."/>
            <person name="Palmer M."/>
            <person name="De Meyer S.E."/>
            <person name="James E.K."/>
            <person name="Venter S.N."/>
            <person name="Steenkamp E.T."/>
        </authorList>
    </citation>
    <scope>NUCLEOTIDE SEQUENCE [LARGE SCALE GENOMIC DNA]</scope>
    <source>
        <strain evidence="2 3">JPY169</strain>
    </source>
</reference>
<dbReference type="AlphaFoldDB" id="A0A7Y6K9W5"/>
<gene>
    <name evidence="2" type="ORF">G5S42_42630</name>
</gene>
<dbReference type="EMBL" id="JAALDK010000004">
    <property type="protein sequence ID" value="NUY06053.1"/>
    <property type="molecule type" value="Genomic_DNA"/>
</dbReference>
<proteinExistence type="predicted"/>
<name>A0A7Y6K9W5_9BURK</name>
<feature type="region of interest" description="Disordered" evidence="1">
    <location>
        <begin position="115"/>
        <end position="206"/>
    </location>
</feature>
<feature type="compositionally biased region" description="Gly residues" evidence="1">
    <location>
        <begin position="123"/>
        <end position="140"/>
    </location>
</feature>
<evidence type="ECO:0000313" key="3">
    <source>
        <dbReference type="Proteomes" id="UP000594380"/>
    </source>
</evidence>
<sequence length="412" mass="43944">MTWIGSQDAAAAAEAQRHSEARRAAETQRAGEAQRLDHSQATHKGMRFATLHHGTSYAYGGNLEHARQIRSINTRNLLRPGWLRLVMRRPRHGEHAGGAEESGGSKGSMFHPREADVARRQAGRGGQGCHAQDEGGGPSDEGGSPEHRKKLRVKATGGSVRKSQRPHDGGEQGTRGGGTGGGSQQQRERQPADRHDACPSGAASETIKQTGTAWPLAAIAACFDAASDDPRHSSAMRDVWGHGLLDIVDWLSADPSAAFHLGMIQQVRRWLAFRRRNGAQPAAGLGPFVELTKQRAATRMGAASAGNAVHAGSTLTATTTDPCPRQVKDEDAPYAWGERVRDARLLAPLIWLNGDRPSANDSLDKSISRIGMQEAVIGLHATRTTHEELQADKPRPASAAGGAGPGARGTRR</sequence>
<comment type="caution">
    <text evidence="2">The sequence shown here is derived from an EMBL/GenBank/DDBJ whole genome shotgun (WGS) entry which is preliminary data.</text>
</comment>
<feature type="compositionally biased region" description="Basic and acidic residues" evidence="1">
    <location>
        <begin position="186"/>
        <end position="197"/>
    </location>
</feature>
<dbReference type="Proteomes" id="UP000594380">
    <property type="component" value="Unassembled WGS sequence"/>
</dbReference>